<evidence type="ECO:0000313" key="3">
    <source>
        <dbReference type="Proteomes" id="UP000249396"/>
    </source>
</evidence>
<evidence type="ECO:0000256" key="1">
    <source>
        <dbReference type="SAM" id="Phobius"/>
    </source>
</evidence>
<keyword evidence="1" id="KW-0812">Transmembrane</keyword>
<proteinExistence type="predicted"/>
<protein>
    <submittedName>
        <fullName evidence="2">Uncharacterized protein</fullName>
    </submittedName>
</protein>
<dbReference type="EMBL" id="QJPH01000084">
    <property type="protein sequence ID" value="PZN86371.1"/>
    <property type="molecule type" value="Genomic_DNA"/>
</dbReference>
<sequence>LWASLNAVGRNRLVPSFWQRLLLTVKTAYVPFFSPLGVPICIHVQRFFLTKENNKRHSFKLSCVSVLCKMVTQQVTIRY</sequence>
<dbReference type="Proteomes" id="UP000249396">
    <property type="component" value="Unassembled WGS sequence"/>
</dbReference>
<gene>
    <name evidence="2" type="ORF">DM484_00900</name>
</gene>
<dbReference type="AlphaFoldDB" id="A0A2W4RQW7"/>
<reference evidence="2 3" key="1">
    <citation type="journal article" date="2018" name="Aquat. Microb. Ecol.">
        <title>Gammaproteobacterial methanotrophs dominate.</title>
        <authorList>
            <person name="Rissanen A.J."/>
            <person name="Saarenheimo J."/>
            <person name="Tiirola M."/>
            <person name="Peura S."/>
            <person name="Aalto S.L."/>
            <person name="Karvinen A."/>
            <person name="Nykanen H."/>
        </authorList>
    </citation>
    <scope>NUCLEOTIDE SEQUENCE [LARGE SCALE GENOMIC DNA]</scope>
    <source>
        <strain evidence="2">AMbin10</strain>
    </source>
</reference>
<name>A0A2W4RQW7_9GAMM</name>
<feature type="transmembrane region" description="Helical" evidence="1">
    <location>
        <begin position="28"/>
        <end position="49"/>
    </location>
</feature>
<accession>A0A2W4RQW7</accession>
<comment type="caution">
    <text evidence="2">The sequence shown here is derived from an EMBL/GenBank/DDBJ whole genome shotgun (WGS) entry which is preliminary data.</text>
</comment>
<organism evidence="2 3">
    <name type="scientific">Candidatus Methylumidiphilus alinenensis</name>
    <dbReference type="NCBI Taxonomy" id="2202197"/>
    <lineage>
        <taxon>Bacteria</taxon>
        <taxon>Pseudomonadati</taxon>
        <taxon>Pseudomonadota</taxon>
        <taxon>Gammaproteobacteria</taxon>
        <taxon>Methylococcales</taxon>
        <taxon>Candidatus Methylumidiphilus</taxon>
    </lineage>
</organism>
<feature type="non-terminal residue" evidence="2">
    <location>
        <position position="1"/>
    </location>
</feature>
<evidence type="ECO:0000313" key="2">
    <source>
        <dbReference type="EMBL" id="PZN86371.1"/>
    </source>
</evidence>
<keyword evidence="1" id="KW-1133">Transmembrane helix</keyword>
<keyword evidence="1" id="KW-0472">Membrane</keyword>